<feature type="domain" description="ABC3 transporter permease C-terminal" evidence="9">
    <location>
        <begin position="769"/>
        <end position="885"/>
    </location>
</feature>
<accession>A0A7K3R9P9</accession>
<evidence type="ECO:0000256" key="7">
    <source>
        <dbReference type="SAM" id="MobiDB-lite"/>
    </source>
</evidence>
<gene>
    <name evidence="10" type="ORF">G3I58_13225</name>
</gene>
<dbReference type="Proteomes" id="UP000470951">
    <property type="component" value="Unassembled WGS sequence"/>
</dbReference>
<comment type="caution">
    <text evidence="10">The sequence shown here is derived from an EMBL/GenBank/DDBJ whole genome shotgun (WGS) entry which is preliminary data.</text>
</comment>
<dbReference type="RefSeq" id="WP_164269459.1">
    <property type="nucleotide sequence ID" value="NZ_JAAGMS010000141.1"/>
</dbReference>
<feature type="region of interest" description="Disordered" evidence="7">
    <location>
        <begin position="200"/>
        <end position="223"/>
    </location>
</feature>
<feature type="transmembrane region" description="Helical" evidence="8">
    <location>
        <begin position="459"/>
        <end position="479"/>
    </location>
</feature>
<dbReference type="AlphaFoldDB" id="A0A7K3R9P9"/>
<dbReference type="GO" id="GO:0005886">
    <property type="term" value="C:plasma membrane"/>
    <property type="evidence" value="ECO:0007669"/>
    <property type="project" value="UniProtKB-SubCell"/>
</dbReference>
<feature type="transmembrane region" description="Helical" evidence="8">
    <location>
        <begin position="411"/>
        <end position="430"/>
    </location>
</feature>
<feature type="region of interest" description="Disordered" evidence="7">
    <location>
        <begin position="67"/>
        <end position="87"/>
    </location>
</feature>
<feature type="transmembrane region" description="Helical" evidence="8">
    <location>
        <begin position="838"/>
        <end position="857"/>
    </location>
</feature>
<evidence type="ECO:0000256" key="5">
    <source>
        <dbReference type="ARBA" id="ARBA00023136"/>
    </source>
</evidence>
<protein>
    <submittedName>
        <fullName evidence="10">ABC transporter permease</fullName>
    </submittedName>
</protein>
<proteinExistence type="inferred from homology"/>
<dbReference type="InterPro" id="IPR050250">
    <property type="entry name" value="Macrolide_Exporter_MacB"/>
</dbReference>
<evidence type="ECO:0000256" key="8">
    <source>
        <dbReference type="SAM" id="Phobius"/>
    </source>
</evidence>
<feature type="region of interest" description="Disordered" evidence="7">
    <location>
        <begin position="100"/>
        <end position="187"/>
    </location>
</feature>
<comment type="similarity">
    <text evidence="6">Belongs to the ABC-4 integral membrane protein family.</text>
</comment>
<name>A0A7K3R9P9_STRAQ</name>
<feature type="compositionally biased region" description="Basic and acidic residues" evidence="7">
    <location>
        <begin position="171"/>
        <end position="183"/>
    </location>
</feature>
<feature type="transmembrane region" description="Helical" evidence="8">
    <location>
        <begin position="863"/>
        <end position="883"/>
    </location>
</feature>
<feature type="transmembrane region" description="Helical" evidence="8">
    <location>
        <begin position="315"/>
        <end position="341"/>
    </location>
</feature>
<dbReference type="EMBL" id="JAAGMS010000141">
    <property type="protein sequence ID" value="NEB98923.1"/>
    <property type="molecule type" value="Genomic_DNA"/>
</dbReference>
<comment type="subcellular location">
    <subcellularLocation>
        <location evidence="1">Cell membrane</location>
        <topology evidence="1">Multi-pass membrane protein</topology>
    </subcellularLocation>
</comment>
<keyword evidence="4 8" id="KW-1133">Transmembrane helix</keyword>
<evidence type="ECO:0000256" key="2">
    <source>
        <dbReference type="ARBA" id="ARBA00022475"/>
    </source>
</evidence>
<feature type="domain" description="ABC3 transporter permease C-terminal" evidence="9">
    <location>
        <begin position="320"/>
        <end position="436"/>
    </location>
</feature>
<sequence>MLMPALSGMRTRWITFVGSFVALALGVGLIAATGLALAATFDAPDRGPERFAAAPVVVRAADHLRVDTPTGTRTKPLDHPGPVGPRTADRLAALGRTVEDRTFPADVTADPAGADAKEPRTDLGAEVARTGADAKQPRTDPGAEAARTGADAKQPRTGPGTEAARTGADSGKSRPGQEAEARVGHPWPVAAAAPYRLTSGRAPAAPGEVVVTTRPGGAPLRTGDRVLVRTPAGNAPRTVVGTVAGRGFEDAVFFTDDEAARISPDIDALVVHADATAVRRALGPDSGMDVLTGHDRRRADPDPDRDARALVSVNALLGTAAGITLFVSAAVVASTFSFAVAQRRREFGLLRTAGATPGQIRRTVCAEAVLVGVLASAAGVWLGAGGAPLLVGRMTEAGLAPPWFALGDASWPLHTAFWAGVFVATAGALASCHRAGRTAPTEALREAAVDSRVMPASRWAAAVLVLLAGLGLPAVALAFDPGDLLGRKSYITRPMLLVVGCALLAPVLVRPVGRLLIWLPARLPGATGVLVRENTAAGVRRTAAVAAPVLITVALAATLTGTVATLEEARAAEARTATTADYVVTPGQEGRPLAPAFVERARAVEGAVVSVSRSTAVTVLEEDTALVTSEARAVDPARLAAVSELPVTAGRLSDLDDGAIVVNEEWLTTRVGDRVTVWLGDGRKASLRIAAVLATGTGDNGVYVTRRNAGGAGVDRIDVKVAEGADRQAVAAALHSAGAATGTRVTTRAEWLAANGPGPNDPTRTGLRMILGIALLCTATALANTLVMATSDRGRDLAVLRLAGATVPQVLRLVAAEAVVAVGVGAVLGGLVAAVNLLVVWGALVLLGVMSAVVVPWGTLGLVVAAAALLAAVAAVLPASFALRTRPVELAGARE</sequence>
<evidence type="ECO:0000256" key="3">
    <source>
        <dbReference type="ARBA" id="ARBA00022692"/>
    </source>
</evidence>
<reference evidence="10 11" key="1">
    <citation type="submission" date="2020-01" db="EMBL/GenBank/DDBJ databases">
        <title>Insect and environment-associated Actinomycetes.</title>
        <authorList>
            <person name="Currrie C."/>
            <person name="Chevrette M."/>
            <person name="Carlson C."/>
            <person name="Stubbendieck R."/>
            <person name="Wendt-Pienkowski E."/>
        </authorList>
    </citation>
    <scope>NUCLEOTIDE SEQUENCE [LARGE SCALE GENOMIC DNA]</scope>
    <source>
        <strain evidence="10 11">SID7903</strain>
    </source>
</reference>
<keyword evidence="3 8" id="KW-0812">Transmembrane</keyword>
<feature type="transmembrane region" description="Helical" evidence="8">
    <location>
        <begin position="810"/>
        <end position="831"/>
    </location>
</feature>
<feature type="transmembrane region" description="Helical" evidence="8">
    <location>
        <begin position="769"/>
        <end position="790"/>
    </location>
</feature>
<organism evidence="10 11">
    <name type="scientific">Streptomyces anulatus</name>
    <name type="common">Streptomyces chrysomallus</name>
    <dbReference type="NCBI Taxonomy" id="1892"/>
    <lineage>
        <taxon>Bacteria</taxon>
        <taxon>Bacillati</taxon>
        <taxon>Actinomycetota</taxon>
        <taxon>Actinomycetes</taxon>
        <taxon>Kitasatosporales</taxon>
        <taxon>Streptomycetaceae</taxon>
        <taxon>Streptomyces</taxon>
    </lineage>
</organism>
<evidence type="ECO:0000313" key="10">
    <source>
        <dbReference type="EMBL" id="NEB98923.1"/>
    </source>
</evidence>
<dbReference type="PANTHER" id="PTHR30572:SF4">
    <property type="entry name" value="ABC TRANSPORTER PERMEASE YTRF"/>
    <property type="match status" value="1"/>
</dbReference>
<evidence type="ECO:0000259" key="9">
    <source>
        <dbReference type="Pfam" id="PF02687"/>
    </source>
</evidence>
<evidence type="ECO:0000256" key="4">
    <source>
        <dbReference type="ARBA" id="ARBA00022989"/>
    </source>
</evidence>
<dbReference type="GO" id="GO:0022857">
    <property type="term" value="F:transmembrane transporter activity"/>
    <property type="evidence" value="ECO:0007669"/>
    <property type="project" value="TreeGrafter"/>
</dbReference>
<evidence type="ECO:0000256" key="6">
    <source>
        <dbReference type="ARBA" id="ARBA00038076"/>
    </source>
</evidence>
<feature type="transmembrane region" description="Helical" evidence="8">
    <location>
        <begin position="368"/>
        <end position="391"/>
    </location>
</feature>
<dbReference type="InterPro" id="IPR003838">
    <property type="entry name" value="ABC3_permease_C"/>
</dbReference>
<keyword evidence="5 8" id="KW-0472">Membrane</keyword>
<evidence type="ECO:0000256" key="1">
    <source>
        <dbReference type="ARBA" id="ARBA00004651"/>
    </source>
</evidence>
<keyword evidence="2" id="KW-1003">Cell membrane</keyword>
<dbReference type="PANTHER" id="PTHR30572">
    <property type="entry name" value="MEMBRANE COMPONENT OF TRANSPORTER-RELATED"/>
    <property type="match status" value="1"/>
</dbReference>
<evidence type="ECO:0000313" key="11">
    <source>
        <dbReference type="Proteomes" id="UP000470951"/>
    </source>
</evidence>
<dbReference type="Pfam" id="PF02687">
    <property type="entry name" value="FtsX"/>
    <property type="match status" value="2"/>
</dbReference>
<feature type="transmembrane region" description="Helical" evidence="8">
    <location>
        <begin position="491"/>
        <end position="509"/>
    </location>
</feature>